<evidence type="ECO:0000256" key="1">
    <source>
        <dbReference type="SAM" id="MobiDB-lite"/>
    </source>
</evidence>
<feature type="region of interest" description="Disordered" evidence="1">
    <location>
        <begin position="22"/>
        <end position="61"/>
    </location>
</feature>
<accession>A0ABP4PWU9</accession>
<feature type="compositionally biased region" description="Basic and acidic residues" evidence="1">
    <location>
        <begin position="25"/>
        <end position="61"/>
    </location>
</feature>
<dbReference type="EMBL" id="BAAAOS010000037">
    <property type="protein sequence ID" value="GAA1591706.1"/>
    <property type="molecule type" value="Genomic_DNA"/>
</dbReference>
<dbReference type="Proteomes" id="UP001500393">
    <property type="component" value="Unassembled WGS sequence"/>
</dbReference>
<protein>
    <submittedName>
        <fullName evidence="2">Uncharacterized protein</fullName>
    </submittedName>
</protein>
<organism evidence="2 3">
    <name type="scientific">Kribbella sancticallisti</name>
    <dbReference type="NCBI Taxonomy" id="460087"/>
    <lineage>
        <taxon>Bacteria</taxon>
        <taxon>Bacillati</taxon>
        <taxon>Actinomycetota</taxon>
        <taxon>Actinomycetes</taxon>
        <taxon>Propionibacteriales</taxon>
        <taxon>Kribbellaceae</taxon>
        <taxon>Kribbella</taxon>
    </lineage>
</organism>
<reference evidence="3" key="1">
    <citation type="journal article" date="2019" name="Int. J. Syst. Evol. Microbiol.">
        <title>The Global Catalogue of Microorganisms (GCM) 10K type strain sequencing project: providing services to taxonomists for standard genome sequencing and annotation.</title>
        <authorList>
            <consortium name="The Broad Institute Genomics Platform"/>
            <consortium name="The Broad Institute Genome Sequencing Center for Infectious Disease"/>
            <person name="Wu L."/>
            <person name="Ma J."/>
        </authorList>
    </citation>
    <scope>NUCLEOTIDE SEQUENCE [LARGE SCALE GENOMIC DNA]</scope>
    <source>
        <strain evidence="3">JCM 14969</strain>
    </source>
</reference>
<proteinExistence type="predicted"/>
<keyword evidence="3" id="KW-1185">Reference proteome</keyword>
<gene>
    <name evidence="2" type="ORF">GCM10009789_52170</name>
</gene>
<name>A0ABP4PWU9_9ACTN</name>
<evidence type="ECO:0000313" key="2">
    <source>
        <dbReference type="EMBL" id="GAA1591706.1"/>
    </source>
</evidence>
<sequence>MWLILVALVVVLVVGLEWNRRRQPNPRDQRAGRTGVQDRDLERVRDELRAASGDAQRDAAD</sequence>
<comment type="caution">
    <text evidence="2">The sequence shown here is derived from an EMBL/GenBank/DDBJ whole genome shotgun (WGS) entry which is preliminary data.</text>
</comment>
<dbReference type="RefSeq" id="WP_344218321.1">
    <property type="nucleotide sequence ID" value="NZ_BAAAOS010000037.1"/>
</dbReference>
<evidence type="ECO:0000313" key="3">
    <source>
        <dbReference type="Proteomes" id="UP001500393"/>
    </source>
</evidence>